<name>A0A7R9IGA0_9NEOP</name>
<dbReference type="AlphaFoldDB" id="A0A7R9IGA0"/>
<reference evidence="1" key="1">
    <citation type="submission" date="2020-11" db="EMBL/GenBank/DDBJ databases">
        <authorList>
            <person name="Tran Van P."/>
        </authorList>
    </citation>
    <scope>NUCLEOTIDE SEQUENCE</scope>
</reference>
<protein>
    <submittedName>
        <fullName evidence="1">Uncharacterized protein</fullName>
    </submittedName>
</protein>
<organism evidence="1">
    <name type="scientific">Timema tahoe</name>
    <dbReference type="NCBI Taxonomy" id="61484"/>
    <lineage>
        <taxon>Eukaryota</taxon>
        <taxon>Metazoa</taxon>
        <taxon>Ecdysozoa</taxon>
        <taxon>Arthropoda</taxon>
        <taxon>Hexapoda</taxon>
        <taxon>Insecta</taxon>
        <taxon>Pterygota</taxon>
        <taxon>Neoptera</taxon>
        <taxon>Polyneoptera</taxon>
        <taxon>Phasmatodea</taxon>
        <taxon>Timematodea</taxon>
        <taxon>Timematoidea</taxon>
        <taxon>Timematidae</taxon>
        <taxon>Timema</taxon>
    </lineage>
</organism>
<evidence type="ECO:0000313" key="1">
    <source>
        <dbReference type="EMBL" id="CAD7457738.1"/>
    </source>
</evidence>
<sequence length="67" mass="7515">MPKFDVFTSMLRVIRDTVGTGGHHYIACPLHRMTITSRFGNKYIAGPSHRISPTSLHTANPTLTYNQ</sequence>
<gene>
    <name evidence="1" type="ORF">TTEB3V08_LOCUS5729</name>
</gene>
<dbReference type="EMBL" id="OE001873">
    <property type="protein sequence ID" value="CAD7457738.1"/>
    <property type="molecule type" value="Genomic_DNA"/>
</dbReference>
<accession>A0A7R9IGA0</accession>
<proteinExistence type="predicted"/>